<dbReference type="GO" id="GO:0051285">
    <property type="term" value="C:cell cortex of cell tip"/>
    <property type="evidence" value="ECO:0007669"/>
    <property type="project" value="TreeGrafter"/>
</dbReference>
<keyword evidence="1" id="KW-0812">Transmembrane</keyword>
<evidence type="ECO:0008006" key="5">
    <source>
        <dbReference type="Google" id="ProtNLM"/>
    </source>
</evidence>
<dbReference type="AlphaFoldDB" id="A0A9Q9EFY1"/>
<organism evidence="3 4">
    <name type="scientific">Septoria linicola</name>
    <dbReference type="NCBI Taxonomy" id="215465"/>
    <lineage>
        <taxon>Eukaryota</taxon>
        <taxon>Fungi</taxon>
        <taxon>Dikarya</taxon>
        <taxon>Ascomycota</taxon>
        <taxon>Pezizomycotina</taxon>
        <taxon>Dothideomycetes</taxon>
        <taxon>Dothideomycetidae</taxon>
        <taxon>Mycosphaerellales</taxon>
        <taxon>Mycosphaerellaceae</taxon>
        <taxon>Septoria</taxon>
    </lineage>
</organism>
<accession>A0A9Q9EFY1</accession>
<evidence type="ECO:0000256" key="1">
    <source>
        <dbReference type="SAM" id="Phobius"/>
    </source>
</evidence>
<proteinExistence type="predicted"/>
<keyword evidence="2" id="KW-0732">Signal</keyword>
<feature type="transmembrane region" description="Helical" evidence="1">
    <location>
        <begin position="244"/>
        <end position="270"/>
    </location>
</feature>
<dbReference type="EMBL" id="CP099419">
    <property type="protein sequence ID" value="USW49425.1"/>
    <property type="molecule type" value="Genomic_DNA"/>
</dbReference>
<feature type="transmembrane region" description="Helical" evidence="1">
    <location>
        <begin position="166"/>
        <end position="188"/>
    </location>
</feature>
<evidence type="ECO:0000313" key="4">
    <source>
        <dbReference type="Proteomes" id="UP001056384"/>
    </source>
</evidence>
<dbReference type="InterPro" id="IPR052413">
    <property type="entry name" value="SUR7_domain"/>
</dbReference>
<dbReference type="PANTHER" id="PTHR28019">
    <property type="entry name" value="CELL MEMBRANE PROTEIN YLR413W-RELATED"/>
    <property type="match status" value="1"/>
</dbReference>
<dbReference type="GO" id="GO:0005886">
    <property type="term" value="C:plasma membrane"/>
    <property type="evidence" value="ECO:0007669"/>
    <property type="project" value="InterPro"/>
</dbReference>
<dbReference type="Pfam" id="PF06687">
    <property type="entry name" value="SUR7"/>
    <property type="match status" value="1"/>
</dbReference>
<reference evidence="3" key="1">
    <citation type="submission" date="2022-06" db="EMBL/GenBank/DDBJ databases">
        <title>Complete genome sequences of two strains of the flax pathogen Septoria linicola.</title>
        <authorList>
            <person name="Lapalu N."/>
            <person name="Simon A."/>
            <person name="Demenou B."/>
            <person name="Paumier D."/>
            <person name="Guillot M.-P."/>
            <person name="Gout L."/>
            <person name="Valade R."/>
        </authorList>
    </citation>
    <scope>NUCLEOTIDE SEQUENCE</scope>
    <source>
        <strain evidence="3">SE15195</strain>
    </source>
</reference>
<keyword evidence="1" id="KW-0472">Membrane</keyword>
<protein>
    <recommendedName>
        <fullName evidence="5">Integral membrane protein</fullName>
    </recommendedName>
</protein>
<keyword evidence="4" id="KW-1185">Reference proteome</keyword>
<feature type="signal peptide" evidence="2">
    <location>
        <begin position="1"/>
        <end position="24"/>
    </location>
</feature>
<evidence type="ECO:0000256" key="2">
    <source>
        <dbReference type="SAM" id="SignalP"/>
    </source>
</evidence>
<dbReference type="PANTHER" id="PTHR28019:SF7">
    <property type="entry name" value="SUR7 PROTEIN"/>
    <property type="match status" value="1"/>
</dbReference>
<feature type="transmembrane region" description="Helical" evidence="1">
    <location>
        <begin position="200"/>
        <end position="224"/>
    </location>
</feature>
<sequence length="282" mass="30343">MSGGCLLTALILTFLCLFAGHKQGFLENFQILSLNVSQLGEQSFLTVTQDNSEIGQLFGALPENVQSAISQGVNTAAQSLGIPEFYNVNIMTVCQGDYDPNALAEDASRNVTDCSDMRAGYRFDPRDQIQDEIDARGLNIGISQLGWPDALDDALSVVEPITLGAFILYVVNCAVIFIALIFSIMAIFTSGRLSACCNVGFNLLAFLISAATSAIITVVAVYGSDLINQYGEEYGVLASSGTSFLILTWFATGCLLVTALLWCVDCCCLSGRRKRKSEPKYG</sequence>
<dbReference type="InterPro" id="IPR009571">
    <property type="entry name" value="SUR7/Rim9-like_fungi"/>
</dbReference>
<dbReference type="Proteomes" id="UP001056384">
    <property type="component" value="Chromosome 2"/>
</dbReference>
<name>A0A9Q9EFY1_9PEZI</name>
<dbReference type="GO" id="GO:0031505">
    <property type="term" value="P:fungal-type cell wall organization"/>
    <property type="evidence" value="ECO:0007669"/>
    <property type="project" value="TreeGrafter"/>
</dbReference>
<feature type="chain" id="PRO_5040394540" description="Integral membrane protein" evidence="2">
    <location>
        <begin position="25"/>
        <end position="282"/>
    </location>
</feature>
<evidence type="ECO:0000313" key="3">
    <source>
        <dbReference type="EMBL" id="USW49425.1"/>
    </source>
</evidence>
<keyword evidence="1" id="KW-1133">Transmembrane helix</keyword>
<gene>
    <name evidence="3" type="ORF">Slin15195_G027440</name>
</gene>